<dbReference type="Proteomes" id="UP000078084">
    <property type="component" value="Unassembled WGS sequence"/>
</dbReference>
<gene>
    <name evidence="10" type="ORF">AAV32_05535</name>
</gene>
<dbReference type="REBASE" id="128506">
    <property type="entry name" value="M.KgyCG1ORF5535P"/>
</dbReference>
<dbReference type="Gene3D" id="3.40.50.150">
    <property type="entry name" value="Vaccinia Virus protein VP39"/>
    <property type="match status" value="1"/>
</dbReference>
<dbReference type="EMBL" id="LBNE01000002">
    <property type="protein sequence ID" value="KKO72507.1"/>
    <property type="molecule type" value="Genomic_DNA"/>
</dbReference>
<comment type="catalytic activity">
    <reaction evidence="7">
        <text>a 2'-deoxyadenosine in DNA + S-adenosyl-L-methionine = an N(6)-methyl-2'-deoxyadenosine in DNA + S-adenosyl-L-homocysteine + H(+)</text>
        <dbReference type="Rhea" id="RHEA:15197"/>
        <dbReference type="Rhea" id="RHEA-COMP:12418"/>
        <dbReference type="Rhea" id="RHEA-COMP:12419"/>
        <dbReference type="ChEBI" id="CHEBI:15378"/>
        <dbReference type="ChEBI" id="CHEBI:57856"/>
        <dbReference type="ChEBI" id="CHEBI:59789"/>
        <dbReference type="ChEBI" id="CHEBI:90615"/>
        <dbReference type="ChEBI" id="CHEBI:90616"/>
        <dbReference type="EC" id="2.1.1.72"/>
    </reaction>
</comment>
<evidence type="ECO:0000256" key="3">
    <source>
        <dbReference type="ARBA" id="ARBA00022679"/>
    </source>
</evidence>
<evidence type="ECO:0000256" key="4">
    <source>
        <dbReference type="ARBA" id="ARBA00022691"/>
    </source>
</evidence>
<keyword evidence="4" id="KW-0949">S-adenosyl-L-methionine</keyword>
<dbReference type="GO" id="GO:0009007">
    <property type="term" value="F:site-specific DNA-methyltransferase (adenine-specific) activity"/>
    <property type="evidence" value="ECO:0007669"/>
    <property type="project" value="UniProtKB-EC"/>
</dbReference>
<dbReference type="PRINTS" id="PR00507">
    <property type="entry name" value="N12N6MTFRASE"/>
</dbReference>
<evidence type="ECO:0000259" key="8">
    <source>
        <dbReference type="Pfam" id="PF07669"/>
    </source>
</evidence>
<dbReference type="PANTHER" id="PTHR33841">
    <property type="entry name" value="DNA METHYLTRANSFERASE YEEA-RELATED"/>
    <property type="match status" value="1"/>
</dbReference>
<dbReference type="GO" id="GO:0003677">
    <property type="term" value="F:DNA binding"/>
    <property type="evidence" value="ECO:0007669"/>
    <property type="project" value="UniProtKB-KW"/>
</dbReference>
<keyword evidence="5" id="KW-0680">Restriction system</keyword>
<feature type="domain" description="Type II methyltransferase M.TaqI-like" evidence="8">
    <location>
        <begin position="129"/>
        <end position="226"/>
    </location>
</feature>
<keyword evidence="2" id="KW-0489">Methyltransferase</keyword>
<accession>A0A171KUE0</accession>
<reference evidence="10 11" key="1">
    <citation type="submission" date="2015-04" db="EMBL/GenBank/DDBJ databases">
        <title>Genome sequence of Kerstersia gyiorum CG1.</title>
        <authorList>
            <person name="Greninger A.L."/>
            <person name="Kozyreva V."/>
            <person name="Chaturvedi V."/>
        </authorList>
    </citation>
    <scope>NUCLEOTIDE SEQUENCE [LARGE SCALE GENOMIC DNA]</scope>
    <source>
        <strain evidence="10 11">CG1</strain>
    </source>
</reference>
<evidence type="ECO:0000256" key="6">
    <source>
        <dbReference type="ARBA" id="ARBA00023125"/>
    </source>
</evidence>
<keyword evidence="3" id="KW-0808">Transferase</keyword>
<dbReference type="PROSITE" id="PS00092">
    <property type="entry name" value="N6_MTASE"/>
    <property type="match status" value="1"/>
</dbReference>
<dbReference type="InterPro" id="IPR002052">
    <property type="entry name" value="DNA_methylase_N6_adenine_CS"/>
</dbReference>
<evidence type="ECO:0000313" key="10">
    <source>
        <dbReference type="EMBL" id="KKO72507.1"/>
    </source>
</evidence>
<organism evidence="10 11">
    <name type="scientific">Kerstersia gyiorum</name>
    <dbReference type="NCBI Taxonomy" id="206506"/>
    <lineage>
        <taxon>Bacteria</taxon>
        <taxon>Pseudomonadati</taxon>
        <taxon>Pseudomonadota</taxon>
        <taxon>Betaproteobacteria</taxon>
        <taxon>Burkholderiales</taxon>
        <taxon>Alcaligenaceae</taxon>
        <taxon>Kerstersia</taxon>
    </lineage>
</organism>
<dbReference type="Pfam" id="PF07669">
    <property type="entry name" value="Eco57I"/>
    <property type="match status" value="1"/>
</dbReference>
<dbReference type="Pfam" id="PF12950">
    <property type="entry name" value="TaqI_C"/>
    <property type="match status" value="1"/>
</dbReference>
<proteinExistence type="predicted"/>
<dbReference type="InterPro" id="IPR011639">
    <property type="entry name" value="MethylTrfase_TaqI-like_dom"/>
</dbReference>
<dbReference type="SUPFAM" id="SSF53335">
    <property type="entry name" value="S-adenosyl-L-methionine-dependent methyltransferases"/>
    <property type="match status" value="1"/>
</dbReference>
<comment type="caution">
    <text evidence="10">The sequence shown here is derived from an EMBL/GenBank/DDBJ whole genome shotgun (WGS) entry which is preliminary data.</text>
</comment>
<keyword evidence="6" id="KW-0238">DNA-binding</keyword>
<evidence type="ECO:0000259" key="9">
    <source>
        <dbReference type="Pfam" id="PF12950"/>
    </source>
</evidence>
<dbReference type="EC" id="2.1.1.72" evidence="1"/>
<evidence type="ECO:0000256" key="2">
    <source>
        <dbReference type="ARBA" id="ARBA00022603"/>
    </source>
</evidence>
<keyword evidence="11" id="KW-1185">Reference proteome</keyword>
<evidence type="ECO:0000256" key="7">
    <source>
        <dbReference type="ARBA" id="ARBA00047942"/>
    </source>
</evidence>
<feature type="domain" description="TaqI-like C-terminal specificity" evidence="9">
    <location>
        <begin position="427"/>
        <end position="526"/>
    </location>
</feature>
<name>A0A171KUE0_9BURK</name>
<sequence length="577" mass="63739">MAVSGDAAPSGRYQRVSGEKAGGATYTPGVLSDFVAARMVEVLAQLPQGRRLRVLDPGVGEGELLLSLLSELQRRGVTDVDVHAFETDAAALAVTRQRLEAVFPQATLHMIHGSFLDYALAQPDDQAGHGSAYFDLVIANPPYIRTQVLGSVQARWLASQFGLKGRVDMYHAFVAGIARVLHVGGMAGLIVSNRFMSTRSGAVVRAMLRRHFRIRHVWDLGDTRLFDTAVLPAVLLLERGSPEAGAATAGFVSAYEAVGEPGEKSRRVPDAIAALTRPGLAALPDGRQLRVTHGKLDAGIRPQDNWRIATGAGDDWLRTVAAHTWKHFGNLGKIRVGVKTCADKVFIRQDWQQAVPGGLPELLRPLTTHHIARRFRAEAPARQILYPHGSLEGRRIALDLEQFPRSAAYLEQHRATLAARNYVTEGGRHWYEIWVPQDPARWALPKLVFRDIAEAPTFWVDLEGSVVNGDCYWLAAETPEAEALLWLAAAVANSSFIERFYDENFQNKLYAGRRRFITQYVERFPLPDPDLPLSQEIAAAARRIHELAGTPEAEVMERELDQQVWRVFGVGSKKAGR</sequence>
<dbReference type="GO" id="GO:0009307">
    <property type="term" value="P:DNA restriction-modification system"/>
    <property type="evidence" value="ECO:0007669"/>
    <property type="project" value="UniProtKB-KW"/>
</dbReference>
<dbReference type="GO" id="GO:0032259">
    <property type="term" value="P:methylation"/>
    <property type="evidence" value="ECO:0007669"/>
    <property type="project" value="UniProtKB-KW"/>
</dbReference>
<dbReference type="PANTHER" id="PTHR33841:SF1">
    <property type="entry name" value="DNA METHYLTRANSFERASE A"/>
    <property type="match status" value="1"/>
</dbReference>
<dbReference type="STRING" id="206506.AAV32_05535"/>
<dbReference type="InterPro" id="IPR050953">
    <property type="entry name" value="N4_N6_ade-DNA_methylase"/>
</dbReference>
<evidence type="ECO:0000313" key="11">
    <source>
        <dbReference type="Proteomes" id="UP000078084"/>
    </source>
</evidence>
<protein>
    <recommendedName>
        <fullName evidence="1">site-specific DNA-methyltransferase (adenine-specific)</fullName>
        <ecNumber evidence="1">2.1.1.72</ecNumber>
    </recommendedName>
</protein>
<dbReference type="InterPro" id="IPR029063">
    <property type="entry name" value="SAM-dependent_MTases_sf"/>
</dbReference>
<evidence type="ECO:0000256" key="5">
    <source>
        <dbReference type="ARBA" id="ARBA00022747"/>
    </source>
</evidence>
<dbReference type="InterPro" id="IPR025931">
    <property type="entry name" value="TaqI_C"/>
</dbReference>
<evidence type="ECO:0000256" key="1">
    <source>
        <dbReference type="ARBA" id="ARBA00011900"/>
    </source>
</evidence>
<dbReference type="AlphaFoldDB" id="A0A171KUE0"/>
<dbReference type="RefSeq" id="WP_083969454.1">
    <property type="nucleotide sequence ID" value="NZ_LBNE01000002.1"/>
</dbReference>